<reference evidence="9" key="1">
    <citation type="journal article" date="2020" name="Nat. Commun.">
        <title>Genome assembly of wild tea tree DASZ reveals pedigree and selection history of tea varieties.</title>
        <authorList>
            <person name="Zhang W."/>
            <person name="Zhang Y."/>
            <person name="Qiu H."/>
            <person name="Guo Y."/>
            <person name="Wan H."/>
            <person name="Zhang X."/>
            <person name="Scossa F."/>
            <person name="Alseekh S."/>
            <person name="Zhang Q."/>
            <person name="Wang P."/>
            <person name="Xu L."/>
            <person name="Schmidt M.H."/>
            <person name="Jia X."/>
            <person name="Li D."/>
            <person name="Zhu A."/>
            <person name="Guo F."/>
            <person name="Chen W."/>
            <person name="Ni D."/>
            <person name="Usadel B."/>
            <person name="Fernie A.R."/>
            <person name="Wen W."/>
        </authorList>
    </citation>
    <scope>NUCLEOTIDE SEQUENCE [LARGE SCALE GENOMIC DNA]</scope>
    <source>
        <strain evidence="9">cv. G240</strain>
    </source>
</reference>
<dbReference type="SUPFAM" id="SSF54928">
    <property type="entry name" value="RNA-binding domain, RBD"/>
    <property type="match status" value="2"/>
</dbReference>
<keyword evidence="3" id="KW-0479">Metal-binding</keyword>
<dbReference type="Gene3D" id="3.30.70.330">
    <property type="match status" value="2"/>
</dbReference>
<feature type="region of interest" description="Disordered" evidence="5">
    <location>
        <begin position="513"/>
        <end position="532"/>
    </location>
</feature>
<feature type="domain" description="RRM" evidence="6">
    <location>
        <begin position="537"/>
        <end position="609"/>
    </location>
</feature>
<dbReference type="PANTHER" id="PTHR14398:SF0">
    <property type="entry name" value="ZINC FINGER PROTEIN SWM"/>
    <property type="match status" value="1"/>
</dbReference>
<dbReference type="SMART" id="SM00360">
    <property type="entry name" value="RRM"/>
    <property type="match status" value="2"/>
</dbReference>
<feature type="compositionally biased region" description="Basic and acidic residues" evidence="5">
    <location>
        <begin position="126"/>
        <end position="138"/>
    </location>
</feature>
<feature type="coiled-coil region" evidence="4">
    <location>
        <begin position="687"/>
        <end position="725"/>
    </location>
</feature>
<reference evidence="8 9" key="2">
    <citation type="submission" date="2020-07" db="EMBL/GenBank/DDBJ databases">
        <title>Genome assembly of wild tea tree DASZ reveals pedigree and selection history of tea varieties.</title>
        <authorList>
            <person name="Zhang W."/>
        </authorList>
    </citation>
    <scope>NUCLEOTIDE SEQUENCE [LARGE SCALE GENOMIC DNA]</scope>
    <source>
        <strain evidence="9">cv. G240</strain>
        <tissue evidence="8">Leaf</tissue>
    </source>
</reference>
<dbReference type="GO" id="GO:0005634">
    <property type="term" value="C:nucleus"/>
    <property type="evidence" value="ECO:0007669"/>
    <property type="project" value="TreeGrafter"/>
</dbReference>
<evidence type="ECO:0000259" key="6">
    <source>
        <dbReference type="PROSITE" id="PS50102"/>
    </source>
</evidence>
<evidence type="ECO:0000256" key="3">
    <source>
        <dbReference type="PROSITE-ProRule" id="PRU00723"/>
    </source>
</evidence>
<dbReference type="PROSITE" id="PS50102">
    <property type="entry name" value="RRM"/>
    <property type="match status" value="1"/>
</dbReference>
<dbReference type="EMBL" id="JACBKZ010000002">
    <property type="protein sequence ID" value="KAF5958676.1"/>
    <property type="molecule type" value="Genomic_DNA"/>
</dbReference>
<name>A0A7J7I2I2_CAMSI</name>
<dbReference type="InterPro" id="IPR012677">
    <property type="entry name" value="Nucleotide-bd_a/b_plait_sf"/>
</dbReference>
<dbReference type="FunFam" id="3.30.70.330:FF:000719">
    <property type="entry name" value="Predicted protein"/>
    <property type="match status" value="1"/>
</dbReference>
<dbReference type="InterPro" id="IPR000571">
    <property type="entry name" value="Znf_CCCH"/>
</dbReference>
<dbReference type="Pfam" id="PF00076">
    <property type="entry name" value="RRM_1"/>
    <property type="match status" value="1"/>
</dbReference>
<dbReference type="PROSITE" id="PS50103">
    <property type="entry name" value="ZF_C3H1"/>
    <property type="match status" value="1"/>
</dbReference>
<feature type="compositionally biased region" description="Polar residues" evidence="5">
    <location>
        <begin position="513"/>
        <end position="525"/>
    </location>
</feature>
<evidence type="ECO:0008006" key="10">
    <source>
        <dbReference type="Google" id="ProtNLM"/>
    </source>
</evidence>
<accession>A0A7J7I2I2</accession>
<feature type="zinc finger region" description="C3H1-type" evidence="3">
    <location>
        <begin position="279"/>
        <end position="307"/>
    </location>
</feature>
<keyword evidence="3" id="KW-0862">Zinc</keyword>
<feature type="region of interest" description="Disordered" evidence="5">
    <location>
        <begin position="726"/>
        <end position="746"/>
    </location>
</feature>
<comment type="caution">
    <text evidence="8">The sequence shown here is derived from an EMBL/GenBank/DDBJ whole genome shotgun (WGS) entry which is preliminary data.</text>
</comment>
<evidence type="ECO:0000313" key="9">
    <source>
        <dbReference type="Proteomes" id="UP000593564"/>
    </source>
</evidence>
<proteinExistence type="predicted"/>
<keyword evidence="1 2" id="KW-0694">RNA-binding</keyword>
<protein>
    <recommendedName>
        <fullName evidence="10">C3H1-type domain-containing protein</fullName>
    </recommendedName>
</protein>
<dbReference type="InterPro" id="IPR035979">
    <property type="entry name" value="RBD_domain_sf"/>
</dbReference>
<keyword evidence="3" id="KW-0863">Zinc-finger</keyword>
<dbReference type="CDD" id="cd12257">
    <property type="entry name" value="RRM1_RBM26_like"/>
    <property type="match status" value="1"/>
</dbReference>
<feature type="compositionally biased region" description="Acidic residues" evidence="5">
    <location>
        <begin position="79"/>
        <end position="92"/>
    </location>
</feature>
<evidence type="ECO:0000259" key="7">
    <source>
        <dbReference type="PROSITE" id="PS50103"/>
    </source>
</evidence>
<dbReference type="AlphaFoldDB" id="A0A7J7I2I2"/>
<dbReference type="PANTHER" id="PTHR14398">
    <property type="entry name" value="RNA RECOGNITION RRM/RNP DOMAIN"/>
    <property type="match status" value="1"/>
</dbReference>
<feature type="domain" description="C3H1-type" evidence="7">
    <location>
        <begin position="279"/>
        <end position="307"/>
    </location>
</feature>
<evidence type="ECO:0000256" key="1">
    <source>
        <dbReference type="ARBA" id="ARBA00022884"/>
    </source>
</evidence>
<dbReference type="InterPro" id="IPR045137">
    <property type="entry name" value="RBM26/27"/>
</dbReference>
<evidence type="ECO:0000313" key="8">
    <source>
        <dbReference type="EMBL" id="KAF5958676.1"/>
    </source>
</evidence>
<feature type="region of interest" description="Disordered" evidence="5">
    <location>
        <begin position="1002"/>
        <end position="1054"/>
    </location>
</feature>
<feature type="region of interest" description="Disordered" evidence="5">
    <location>
        <begin position="169"/>
        <end position="201"/>
    </location>
</feature>
<dbReference type="Proteomes" id="UP000593564">
    <property type="component" value="Unassembled WGS sequence"/>
</dbReference>
<organism evidence="8 9">
    <name type="scientific">Camellia sinensis</name>
    <name type="common">Tea plant</name>
    <name type="synonym">Thea sinensis</name>
    <dbReference type="NCBI Taxonomy" id="4442"/>
    <lineage>
        <taxon>Eukaryota</taxon>
        <taxon>Viridiplantae</taxon>
        <taxon>Streptophyta</taxon>
        <taxon>Embryophyta</taxon>
        <taxon>Tracheophyta</taxon>
        <taxon>Spermatophyta</taxon>
        <taxon>Magnoliopsida</taxon>
        <taxon>eudicotyledons</taxon>
        <taxon>Gunneridae</taxon>
        <taxon>Pentapetalae</taxon>
        <taxon>asterids</taxon>
        <taxon>Ericales</taxon>
        <taxon>Theaceae</taxon>
        <taxon>Camellia</taxon>
    </lineage>
</organism>
<dbReference type="GO" id="GO:0003723">
    <property type="term" value="F:RNA binding"/>
    <property type="evidence" value="ECO:0007669"/>
    <property type="project" value="UniProtKB-UniRule"/>
</dbReference>
<sequence length="1054" mass="115529">MRSLSHAWSKEFFAYMYYISFICEDSGVYKTVSGVGSELFGTLNAIKQAEHSISSERNPMELEVSSPKARGLSPSDCVSDPEEQEISDDDDDDRNHKHRRRETRSQSLERDAMEQVLIRPYRKRNKPFENGHPYRENDSQSSETWKSYNMSPLEKDLSAKFDKRRPGFTTFPRAPNRVNQSFSAELGPGRGGGRESGSWSQRDPRFISIDIASQMVPQGSVAPSLFPGRGLPNVSNSQNASWSAFGLIPGMPNGGMDTLHSLGLQGTLRPSISPSLNIGLPRQRCRDFEERGFCLRGDMCPMEHGVNRIVVEDVQSLSQFNLPVSLPSAHLLGTPSVLPSVGAPSSTLINSKSLHSKSSKPGMTDDGLGMNSVFTGSAGADFYDPDQPLWTNVCTETSTAPLGLNSSKLDETESLLDANPSARHHGRLFDGSDNEHLVRSTTTAAGPQSTSSSVWGRIATKNKLETKEKIDLTRNFSNYIENEAKDEQAPLTNLQEPARQGKRITVENIGSQAIDSSLKTQGDTGHTTRKPSQKALRTLFVNGIPHKDNKREALLSHFKKFGEVIDIYIPLNSERAFVQFSKREEAEAALKAPDAVMGNRFIKLWWANRDSIPDDGTSNLNSVSVTREVAAVSVPPHLSVAHSGKDNLQSAAPKLSVPNASVASVPASDHHHPKLVVSNSPKAPPPLQKKLENLELLKEELRKKQELLDQKRNDFRLQLDKLEKQATGPKGEVLSEQAAKRHKPGTVADVAKATTPRFADSGTVVASSLAEVMAEKNKFVEDIVHQSSKPSTVATLQEPSSVKHSIRPLAPAGAPFVMNKFKLDNRPTTFKIIPPLPTGLANAKVLPLNQWSKDNRNMMRLKTHPQKAVIDTAKAAIPPQKTSSFSKPTVYEHEIMFSYNPVDQVCAPPNVVAVLPENTNVAVLKEHFSAYGDLSAIELEDVESSDLVASKNCSAHISFTTRHSAERAFVNGKCWQGHNLQLTWLPPSNSSNDNGTIREVAPVDSHKAAASGNGESEKLERKESGGERMEQDEDLQSSSSTNSSEKKCPKGDGC</sequence>
<feature type="compositionally biased region" description="Basic and acidic residues" evidence="5">
    <location>
        <begin position="1044"/>
        <end position="1054"/>
    </location>
</feature>
<keyword evidence="4" id="KW-0175">Coiled coil</keyword>
<keyword evidence="9" id="KW-1185">Reference proteome</keyword>
<dbReference type="SMART" id="SM00356">
    <property type="entry name" value="ZnF_C3H1"/>
    <property type="match status" value="1"/>
</dbReference>
<feature type="compositionally biased region" description="Basic and acidic residues" evidence="5">
    <location>
        <begin position="103"/>
        <end position="113"/>
    </location>
</feature>
<evidence type="ECO:0000256" key="2">
    <source>
        <dbReference type="PROSITE-ProRule" id="PRU00176"/>
    </source>
</evidence>
<feature type="compositionally biased region" description="Basic and acidic residues" evidence="5">
    <location>
        <begin position="51"/>
        <end position="60"/>
    </location>
</feature>
<feature type="region of interest" description="Disordered" evidence="5">
    <location>
        <begin position="659"/>
        <end position="687"/>
    </location>
</feature>
<dbReference type="InterPro" id="IPR000504">
    <property type="entry name" value="RRM_dom"/>
</dbReference>
<feature type="region of interest" description="Disordered" evidence="5">
    <location>
        <begin position="51"/>
        <end position="145"/>
    </location>
</feature>
<dbReference type="GO" id="GO:0008270">
    <property type="term" value="F:zinc ion binding"/>
    <property type="evidence" value="ECO:0007669"/>
    <property type="project" value="UniProtKB-KW"/>
</dbReference>
<feature type="compositionally biased region" description="Basic and acidic residues" evidence="5">
    <location>
        <begin position="1015"/>
        <end position="1029"/>
    </location>
</feature>
<evidence type="ECO:0000256" key="5">
    <source>
        <dbReference type="SAM" id="MobiDB-lite"/>
    </source>
</evidence>
<evidence type="ECO:0000256" key="4">
    <source>
        <dbReference type="SAM" id="Coils"/>
    </source>
</evidence>
<gene>
    <name evidence="8" type="ORF">HYC85_005901</name>
</gene>